<accession>A0ABS5A9E8</accession>
<comment type="caution">
    <text evidence="2">The sequence shown here is derived from an EMBL/GenBank/DDBJ whole genome shotgun (WGS) entry which is preliminary data.</text>
</comment>
<comment type="similarity">
    <text evidence="1">Belongs to the cytochrome P450 family.</text>
</comment>
<evidence type="ECO:0000256" key="1">
    <source>
        <dbReference type="ARBA" id="ARBA00010617"/>
    </source>
</evidence>
<gene>
    <name evidence="2" type="ORF">JOF53_001232</name>
</gene>
<reference evidence="2 3" key="1">
    <citation type="submission" date="2021-03" db="EMBL/GenBank/DDBJ databases">
        <title>Sequencing the genomes of 1000 actinobacteria strains.</title>
        <authorList>
            <person name="Klenk H.-P."/>
        </authorList>
    </citation>
    <scope>NUCLEOTIDE SEQUENCE [LARGE SCALE GENOMIC DNA]</scope>
    <source>
        <strain evidence="2 3">DSM 44580</strain>
    </source>
</reference>
<name>A0ABS5A9E8_9PSEU</name>
<dbReference type="Proteomes" id="UP001519363">
    <property type="component" value="Unassembled WGS sequence"/>
</dbReference>
<keyword evidence="3" id="KW-1185">Reference proteome</keyword>
<evidence type="ECO:0000313" key="3">
    <source>
        <dbReference type="Proteomes" id="UP001519363"/>
    </source>
</evidence>
<keyword evidence="2" id="KW-0560">Oxidoreductase</keyword>
<dbReference type="SUPFAM" id="SSF48264">
    <property type="entry name" value="Cytochrome P450"/>
    <property type="match status" value="1"/>
</dbReference>
<protein>
    <submittedName>
        <fullName evidence="2">Pentalenolactone synthase</fullName>
        <ecNumber evidence="2">1.14.19.8</ecNumber>
    </submittedName>
</protein>
<dbReference type="PRINTS" id="PR00359">
    <property type="entry name" value="BP450"/>
</dbReference>
<dbReference type="EC" id="1.14.19.8" evidence="2"/>
<dbReference type="RefSeq" id="WP_086786627.1">
    <property type="nucleotide sequence ID" value="NZ_JAGIOO010000001.1"/>
</dbReference>
<dbReference type="InterPro" id="IPR002397">
    <property type="entry name" value="Cyt_P450_B"/>
</dbReference>
<dbReference type="EMBL" id="JAGIOO010000001">
    <property type="protein sequence ID" value="MBP2472360.1"/>
    <property type="molecule type" value="Genomic_DNA"/>
</dbReference>
<proteinExistence type="inferred from homology"/>
<dbReference type="PANTHER" id="PTHR46696:SF1">
    <property type="entry name" value="CYTOCHROME P450 YJIB-RELATED"/>
    <property type="match status" value="1"/>
</dbReference>
<dbReference type="InterPro" id="IPR036396">
    <property type="entry name" value="Cyt_P450_sf"/>
</dbReference>
<dbReference type="CDD" id="cd11031">
    <property type="entry name" value="Cyp158A-like"/>
    <property type="match status" value="1"/>
</dbReference>
<sequence>MTTTERPVLPFPRANVLEIAPLYRVLRRQGPLARVTSPAGDPAWLVTRHAEAKRIFGDKRFGRSHPDPANAPRVSDAAVLSAPEGDFETEQAQHAFLRALLMPAFSAGRMRKLSGRVRELTEQCLDAMRAEADRNPGMPVDLHEHLSFPLPVLVICELLGVPYEDRHHFRDLSERIGMIHGGEDTMAAMADFVGYLASLAERKRREPGEDVVSDMVRAQAQTPGFGDQQLAEVAVALLFAGHETTVNRIDVGVLLLLADPDRRDAFAADPEGQAKGTVEEVLRIATPEALGTLRYAREDVDLDGVLVGKGDAVIISLAAANRDEDVFADPDAFDPHRSPNPHLAFGHGGFFCLGATLARVEMQVALSCLFTRFPRLRLAVPVDGLRLQHERLLGGVDEVPVLW</sequence>
<dbReference type="GO" id="GO:0016491">
    <property type="term" value="F:oxidoreductase activity"/>
    <property type="evidence" value="ECO:0007669"/>
    <property type="project" value="UniProtKB-KW"/>
</dbReference>
<dbReference type="PRINTS" id="PR00385">
    <property type="entry name" value="P450"/>
</dbReference>
<evidence type="ECO:0000313" key="2">
    <source>
        <dbReference type="EMBL" id="MBP2472360.1"/>
    </source>
</evidence>
<dbReference type="InterPro" id="IPR001128">
    <property type="entry name" value="Cyt_P450"/>
</dbReference>
<organism evidence="2 3">
    <name type="scientific">Crossiella equi</name>
    <dbReference type="NCBI Taxonomy" id="130796"/>
    <lineage>
        <taxon>Bacteria</taxon>
        <taxon>Bacillati</taxon>
        <taxon>Actinomycetota</taxon>
        <taxon>Actinomycetes</taxon>
        <taxon>Pseudonocardiales</taxon>
        <taxon>Pseudonocardiaceae</taxon>
        <taxon>Crossiella</taxon>
    </lineage>
</organism>
<dbReference type="Gene3D" id="1.10.630.10">
    <property type="entry name" value="Cytochrome P450"/>
    <property type="match status" value="1"/>
</dbReference>
<dbReference type="Pfam" id="PF00067">
    <property type="entry name" value="p450"/>
    <property type="match status" value="1"/>
</dbReference>
<dbReference type="PANTHER" id="PTHR46696">
    <property type="entry name" value="P450, PUTATIVE (EUROFUNG)-RELATED"/>
    <property type="match status" value="1"/>
</dbReference>